<name>A0A8H4YKS9_9HYPO</name>
<evidence type="ECO:0000313" key="3">
    <source>
        <dbReference type="EMBL" id="KAF5229801.1"/>
    </source>
</evidence>
<evidence type="ECO:0008006" key="5">
    <source>
        <dbReference type="Google" id="ProtNLM"/>
    </source>
</evidence>
<feature type="compositionally biased region" description="Polar residues" evidence="1">
    <location>
        <begin position="152"/>
        <end position="165"/>
    </location>
</feature>
<dbReference type="Proteomes" id="UP000573603">
    <property type="component" value="Unassembled WGS sequence"/>
</dbReference>
<evidence type="ECO:0000313" key="4">
    <source>
        <dbReference type="Proteomes" id="UP000573603"/>
    </source>
</evidence>
<comment type="caution">
    <text evidence="3">The sequence shown here is derived from an EMBL/GenBank/DDBJ whole genome shotgun (WGS) entry which is preliminary data.</text>
</comment>
<feature type="chain" id="PRO_5034534565" description="Cell wall protein" evidence="2">
    <location>
        <begin position="24"/>
        <end position="473"/>
    </location>
</feature>
<proteinExistence type="predicted"/>
<feature type="region of interest" description="Disordered" evidence="1">
    <location>
        <begin position="116"/>
        <end position="168"/>
    </location>
</feature>
<organism evidence="3 4">
    <name type="scientific">Fusarium anthophilum</name>
    <dbReference type="NCBI Taxonomy" id="48485"/>
    <lineage>
        <taxon>Eukaryota</taxon>
        <taxon>Fungi</taxon>
        <taxon>Dikarya</taxon>
        <taxon>Ascomycota</taxon>
        <taxon>Pezizomycotina</taxon>
        <taxon>Sordariomycetes</taxon>
        <taxon>Hypocreomycetidae</taxon>
        <taxon>Hypocreales</taxon>
        <taxon>Nectriaceae</taxon>
        <taxon>Fusarium</taxon>
        <taxon>Fusarium fujikuroi species complex</taxon>
    </lineage>
</organism>
<dbReference type="EMBL" id="JABEVY010000563">
    <property type="protein sequence ID" value="KAF5229801.1"/>
    <property type="molecule type" value="Genomic_DNA"/>
</dbReference>
<protein>
    <recommendedName>
        <fullName evidence="5">Cell wall protein</fullName>
    </recommendedName>
</protein>
<accession>A0A8H4YKS9</accession>
<feature type="compositionally biased region" description="Polar residues" evidence="1">
    <location>
        <begin position="196"/>
        <end position="205"/>
    </location>
</feature>
<keyword evidence="4" id="KW-1185">Reference proteome</keyword>
<keyword evidence="2" id="KW-0732">Signal</keyword>
<gene>
    <name evidence="3" type="ORF">FANTH_14074</name>
</gene>
<feature type="compositionally biased region" description="Low complexity" evidence="1">
    <location>
        <begin position="135"/>
        <end position="148"/>
    </location>
</feature>
<evidence type="ECO:0000256" key="1">
    <source>
        <dbReference type="SAM" id="MobiDB-lite"/>
    </source>
</evidence>
<feature type="signal peptide" evidence="2">
    <location>
        <begin position="1"/>
        <end position="23"/>
    </location>
</feature>
<feature type="region of interest" description="Disordered" evidence="1">
    <location>
        <begin position="182"/>
        <end position="205"/>
    </location>
</feature>
<dbReference type="AlphaFoldDB" id="A0A8H4YKS9"/>
<sequence>MIRGAILVMALGLASTTFGTTSGYDEPCECEPVDPCYRAVYTLGYSICGSYETCEIPAACNGDREALRSVCDCVVSETSIETSVAKTQGLGTAIQSIPSTIGSTNQYVDSTTTPGVITTRIGEEGPDSTAKDSGSDSATGSSVTTSTGIKFETSTESSPASTHSWSAPAGYGIVSTETETKATASAKTGTETSSEDIFTTPTETGGSYNSKTSYSIGSYTTKTVYTTAVNTYPKCPDYAKDCSSGSEGFYTVTETSAISTAVYPITQQRPPMATNHGYTTKTFYTTELYIVTKCPLSITDCPYGSATSSTYPVSTTVCRIPENQPSETAGYDPPRRSTVYITRTVYSTNPHTVTQYGTSAPSCVCDYSLAETTPETTLPDTVVATGSEKPITYSTDRKPDKVHDPALFKKSDAVLADIISSKSQPSAIVPYQQPGGAARGAEVTAGASRFGVRMAVAVAGIFAPIIKVRKKAH</sequence>
<feature type="compositionally biased region" description="Low complexity" evidence="1">
    <location>
        <begin position="182"/>
        <end position="192"/>
    </location>
</feature>
<evidence type="ECO:0000256" key="2">
    <source>
        <dbReference type="SAM" id="SignalP"/>
    </source>
</evidence>
<reference evidence="3 4" key="1">
    <citation type="journal article" date="2020" name="BMC Genomics">
        <title>Correction to: Identification and distribution of gene clusters required for synthesis of sphingolipid metabolism inhibitors in diverse species of the filamentous fungus Fusarium.</title>
        <authorList>
            <person name="Kim H.S."/>
            <person name="Lohmar J.M."/>
            <person name="Busman M."/>
            <person name="Brown D.W."/>
            <person name="Naumann T.A."/>
            <person name="Divon H.H."/>
            <person name="Lysoe E."/>
            <person name="Uhlig S."/>
            <person name="Proctor R.H."/>
        </authorList>
    </citation>
    <scope>NUCLEOTIDE SEQUENCE [LARGE SCALE GENOMIC DNA]</scope>
    <source>
        <strain evidence="3 4">NRRL 25214</strain>
    </source>
</reference>